<proteinExistence type="predicted"/>
<dbReference type="InParanoid" id="A0A0H2RSP4"/>
<dbReference type="AlphaFoldDB" id="A0A0H2RSP4"/>
<keyword evidence="2" id="KW-1185">Reference proteome</keyword>
<dbReference type="Proteomes" id="UP000053477">
    <property type="component" value="Unassembled WGS sequence"/>
</dbReference>
<protein>
    <submittedName>
        <fullName evidence="1">Uncharacterized protein</fullName>
    </submittedName>
</protein>
<evidence type="ECO:0000313" key="1">
    <source>
        <dbReference type="EMBL" id="KLO07876.1"/>
    </source>
</evidence>
<sequence length="155" mass="18261">MDAPRNLKQLGKVIVDKNIGLIWQWPGSRPMRIDNFLAFHGQNKWGFKMGNRQFYWHTLNYDRGEWALAEKKISGYENRSCYVNGVYSLDHLPIFRYEITVTLNPHIRLTEDEENYVLAVLGCCFACVKKGPPYGDLGLKVKEKKRQKLLNYLYW</sequence>
<accession>A0A0H2RSP4</accession>
<name>A0A0H2RSP4_9AGAM</name>
<reference evidence="1 2" key="1">
    <citation type="submission" date="2015-04" db="EMBL/GenBank/DDBJ databases">
        <title>Complete genome sequence of Schizopora paradoxa KUC8140, a cosmopolitan wood degrader in East Asia.</title>
        <authorList>
            <consortium name="DOE Joint Genome Institute"/>
            <person name="Min B."/>
            <person name="Park H."/>
            <person name="Jang Y."/>
            <person name="Kim J.-J."/>
            <person name="Kim K.H."/>
            <person name="Pangilinan J."/>
            <person name="Lipzen A."/>
            <person name="Riley R."/>
            <person name="Grigoriev I.V."/>
            <person name="Spatafora J.W."/>
            <person name="Choi I.-G."/>
        </authorList>
    </citation>
    <scope>NUCLEOTIDE SEQUENCE [LARGE SCALE GENOMIC DNA]</scope>
    <source>
        <strain evidence="1 2">KUC8140</strain>
    </source>
</reference>
<organism evidence="1 2">
    <name type="scientific">Schizopora paradoxa</name>
    <dbReference type="NCBI Taxonomy" id="27342"/>
    <lineage>
        <taxon>Eukaryota</taxon>
        <taxon>Fungi</taxon>
        <taxon>Dikarya</taxon>
        <taxon>Basidiomycota</taxon>
        <taxon>Agaricomycotina</taxon>
        <taxon>Agaricomycetes</taxon>
        <taxon>Hymenochaetales</taxon>
        <taxon>Schizoporaceae</taxon>
        <taxon>Schizopora</taxon>
    </lineage>
</organism>
<gene>
    <name evidence="1" type="ORF">SCHPADRAFT_894310</name>
</gene>
<dbReference type="EMBL" id="KQ086116">
    <property type="protein sequence ID" value="KLO07876.1"/>
    <property type="molecule type" value="Genomic_DNA"/>
</dbReference>
<evidence type="ECO:0000313" key="2">
    <source>
        <dbReference type="Proteomes" id="UP000053477"/>
    </source>
</evidence>